<dbReference type="Gene3D" id="2.60.40.150">
    <property type="entry name" value="C2 domain"/>
    <property type="match status" value="1"/>
</dbReference>
<evidence type="ECO:0000259" key="3">
    <source>
        <dbReference type="PROSITE" id="PS50004"/>
    </source>
</evidence>
<gene>
    <name evidence="4" type="ORF">CYCCA115_LOCUS21709</name>
</gene>
<dbReference type="PANTHER" id="PTHR47042:SF4">
    <property type="entry name" value="OS02G0313700 PROTEIN"/>
    <property type="match status" value="1"/>
</dbReference>
<organism evidence="4 5">
    <name type="scientific">Cylindrotheca closterium</name>
    <dbReference type="NCBI Taxonomy" id="2856"/>
    <lineage>
        <taxon>Eukaryota</taxon>
        <taxon>Sar</taxon>
        <taxon>Stramenopiles</taxon>
        <taxon>Ochrophyta</taxon>
        <taxon>Bacillariophyta</taxon>
        <taxon>Bacillariophyceae</taxon>
        <taxon>Bacillariophycidae</taxon>
        <taxon>Bacillariales</taxon>
        <taxon>Bacillariaceae</taxon>
        <taxon>Cylindrotheca</taxon>
    </lineage>
</organism>
<keyword evidence="5" id="KW-1185">Reference proteome</keyword>
<dbReference type="CDD" id="cd00030">
    <property type="entry name" value="C2"/>
    <property type="match status" value="1"/>
</dbReference>
<dbReference type="InterPro" id="IPR000008">
    <property type="entry name" value="C2_dom"/>
</dbReference>
<dbReference type="Proteomes" id="UP001295423">
    <property type="component" value="Unassembled WGS sequence"/>
</dbReference>
<name>A0AAD2G9C3_9STRA</name>
<keyword evidence="2" id="KW-0812">Transmembrane</keyword>
<feature type="domain" description="C2" evidence="3">
    <location>
        <begin position="139"/>
        <end position="258"/>
    </location>
</feature>
<protein>
    <recommendedName>
        <fullName evidence="3">C2 domain-containing protein</fullName>
    </recommendedName>
</protein>
<evidence type="ECO:0000256" key="2">
    <source>
        <dbReference type="SAM" id="Phobius"/>
    </source>
</evidence>
<comment type="caution">
    <text evidence="4">The sequence shown here is derived from an EMBL/GenBank/DDBJ whole genome shotgun (WGS) entry which is preliminary data.</text>
</comment>
<evidence type="ECO:0000313" key="5">
    <source>
        <dbReference type="Proteomes" id="UP001295423"/>
    </source>
</evidence>
<feature type="transmembrane region" description="Helical" evidence="2">
    <location>
        <begin position="79"/>
        <end position="97"/>
    </location>
</feature>
<dbReference type="AlphaFoldDB" id="A0AAD2G9C3"/>
<feature type="region of interest" description="Disordered" evidence="1">
    <location>
        <begin position="299"/>
        <end position="335"/>
    </location>
</feature>
<feature type="transmembrane region" description="Helical" evidence="2">
    <location>
        <begin position="34"/>
        <end position="59"/>
    </location>
</feature>
<dbReference type="EMBL" id="CAKOGP040002258">
    <property type="protein sequence ID" value="CAJ1966126.1"/>
    <property type="molecule type" value="Genomic_DNA"/>
</dbReference>
<dbReference type="PROSITE" id="PS50004">
    <property type="entry name" value="C2"/>
    <property type="match status" value="1"/>
</dbReference>
<dbReference type="SMART" id="SM00239">
    <property type="entry name" value="C2"/>
    <property type="match status" value="1"/>
</dbReference>
<keyword evidence="2" id="KW-0472">Membrane</keyword>
<dbReference type="PANTHER" id="PTHR47042">
    <property type="entry name" value="C2 DOMAIN-CONTAINING PROTEIN-LIKE"/>
    <property type="match status" value="1"/>
</dbReference>
<keyword evidence="2" id="KW-1133">Transmembrane helix</keyword>
<proteinExistence type="predicted"/>
<reference evidence="4" key="1">
    <citation type="submission" date="2023-08" db="EMBL/GenBank/DDBJ databases">
        <authorList>
            <person name="Audoor S."/>
            <person name="Bilcke G."/>
        </authorList>
    </citation>
    <scope>NUCLEOTIDE SEQUENCE</scope>
</reference>
<feature type="region of interest" description="Disordered" evidence="1">
    <location>
        <begin position="385"/>
        <end position="441"/>
    </location>
</feature>
<dbReference type="SUPFAM" id="SSF49562">
    <property type="entry name" value="C2 domain (Calcium/lipid-binding domain, CaLB)"/>
    <property type="match status" value="1"/>
</dbReference>
<feature type="transmembrane region" description="Helical" evidence="2">
    <location>
        <begin position="109"/>
        <end position="130"/>
    </location>
</feature>
<feature type="compositionally biased region" description="Low complexity" evidence="1">
    <location>
        <begin position="302"/>
        <end position="311"/>
    </location>
</feature>
<dbReference type="InterPro" id="IPR035892">
    <property type="entry name" value="C2_domain_sf"/>
</dbReference>
<dbReference type="InterPro" id="IPR052847">
    <property type="entry name" value="Ext_Synaptotagmin/KAHRP-like"/>
</dbReference>
<dbReference type="Pfam" id="PF00168">
    <property type="entry name" value="C2"/>
    <property type="match status" value="1"/>
</dbReference>
<sequence length="441" mass="50229">MTTARRKLSFPKRRMSITEIRSLNSNDLILSSKWCLAFTAIFLLYGLPFVATCVSAFGLVLFPFQTKSFYHLLKDLRKWVLLSAFAFVASFKSYVILELASKKTEHESYSYFLWLSGTAIHTVAGGFLAYCLYTDYLKEPENAQSTIQFLEVRVHILKGRNLVAKDHNIFGKPTTSDPYVRVLHNNHYVGETAIVWKTLNPTWKEERFILPVVHKTLIRCNELESVLMDRDKFSKDDNMGTVMVPIPQNLNMKVCQWYKVGTGQPGSPNYCPDPTGELQVEVEVRQLLSKRFKRQLHRKSSDSFSLSSSSSGRNLFVASPKKQRKQQPPRNNIPMELAKSIKRLDITLEDDDLASQATDEIHSLDNSSSSPDRTTTIQRRKAFLSPSSAADISDVDSSRKKKIKRRLSSGLKKLPRISSLSPKRNSNRKASAMNKIPRKLQ</sequence>
<accession>A0AAD2G9C3</accession>
<evidence type="ECO:0000313" key="4">
    <source>
        <dbReference type="EMBL" id="CAJ1966126.1"/>
    </source>
</evidence>
<evidence type="ECO:0000256" key="1">
    <source>
        <dbReference type="SAM" id="MobiDB-lite"/>
    </source>
</evidence>